<dbReference type="SFLD" id="SFLDS00003">
    <property type="entry name" value="Haloacid_Dehalogenase"/>
    <property type="match status" value="1"/>
</dbReference>
<dbReference type="InterPro" id="IPR023214">
    <property type="entry name" value="HAD_sf"/>
</dbReference>
<dbReference type="Gene3D" id="3.40.50.1000">
    <property type="entry name" value="HAD superfamily/HAD-like"/>
    <property type="match status" value="1"/>
</dbReference>
<dbReference type="SUPFAM" id="SSF56784">
    <property type="entry name" value="HAD-like"/>
    <property type="match status" value="1"/>
</dbReference>
<comment type="caution">
    <text evidence="1">The sequence shown here is derived from an EMBL/GenBank/DDBJ whole genome shotgun (WGS) entry which is preliminary data.</text>
</comment>
<dbReference type="PANTHER" id="PTHR10000:SF8">
    <property type="entry name" value="HAD SUPERFAMILY HYDROLASE-LIKE, TYPE 3"/>
    <property type="match status" value="1"/>
</dbReference>
<sequence>MRRRMRRQRVEWIGMIKLVLCDMDGTLKPFGRDRVSERSVSAIHELRDAGIQFGPATGREAVDLYPFFGGDGSCFATGILANGKQVYVDGELVLERPLDLAALKRLEAYCLDNPDFALIVYVPTGEKCGRPTADVILSGTTEREVEAYARRTGLTTSEGRRLGRVPDAKIVTAGFAYMGESAEPMGAIRNELRERFPEFDFVRPSPQFFDVLPRGWNKATALVPLLERLGITRDEVAFFGDSENDVALMGEVAHSFAVSNASTVARSAARYHIGDAADDSVAKVMEAIARAGGALEIPEDALPR</sequence>
<dbReference type="Gene3D" id="3.30.1240.10">
    <property type="match status" value="1"/>
</dbReference>
<organism evidence="1 2">
    <name type="scientific">Parafannyhessea umbonata</name>
    <dbReference type="NCBI Taxonomy" id="604330"/>
    <lineage>
        <taxon>Bacteria</taxon>
        <taxon>Bacillati</taxon>
        <taxon>Actinomycetota</taxon>
        <taxon>Coriobacteriia</taxon>
        <taxon>Coriobacteriales</taxon>
        <taxon>Atopobiaceae</taxon>
        <taxon>Parafannyhessea</taxon>
    </lineage>
</organism>
<dbReference type="AlphaFoldDB" id="A0A6N7WT16"/>
<dbReference type="PANTHER" id="PTHR10000">
    <property type="entry name" value="PHOSPHOSERINE PHOSPHATASE"/>
    <property type="match status" value="1"/>
</dbReference>
<dbReference type="Pfam" id="PF08282">
    <property type="entry name" value="Hydrolase_3"/>
    <property type="match status" value="1"/>
</dbReference>
<evidence type="ECO:0000313" key="1">
    <source>
        <dbReference type="EMBL" id="MST59945.1"/>
    </source>
</evidence>
<gene>
    <name evidence="1" type="ORF">FYJ69_03305</name>
</gene>
<reference evidence="1 2" key="1">
    <citation type="submission" date="2019-08" db="EMBL/GenBank/DDBJ databases">
        <title>In-depth cultivation of the pig gut microbiome towards novel bacterial diversity and tailored functional studies.</title>
        <authorList>
            <person name="Wylensek D."/>
            <person name="Hitch T.C.A."/>
            <person name="Clavel T."/>
        </authorList>
    </citation>
    <scope>NUCLEOTIDE SEQUENCE [LARGE SCALE GENOMIC DNA]</scope>
    <source>
        <strain evidence="1 2">WB01_CNA04</strain>
    </source>
</reference>
<dbReference type="Proteomes" id="UP000434342">
    <property type="component" value="Unassembled WGS sequence"/>
</dbReference>
<dbReference type="SFLD" id="SFLDG01140">
    <property type="entry name" value="C2.B:_Phosphomannomutase_and_P"/>
    <property type="match status" value="1"/>
</dbReference>
<protein>
    <submittedName>
        <fullName evidence="1">HAD family phosphatase</fullName>
    </submittedName>
</protein>
<name>A0A6N7WT16_9ACTN</name>
<evidence type="ECO:0000313" key="2">
    <source>
        <dbReference type="Proteomes" id="UP000434342"/>
    </source>
</evidence>
<proteinExistence type="predicted"/>
<dbReference type="InterPro" id="IPR036412">
    <property type="entry name" value="HAD-like_sf"/>
</dbReference>
<dbReference type="GO" id="GO:0016791">
    <property type="term" value="F:phosphatase activity"/>
    <property type="evidence" value="ECO:0007669"/>
    <property type="project" value="TreeGrafter"/>
</dbReference>
<dbReference type="GO" id="GO:0000287">
    <property type="term" value="F:magnesium ion binding"/>
    <property type="evidence" value="ECO:0007669"/>
    <property type="project" value="TreeGrafter"/>
</dbReference>
<dbReference type="EMBL" id="VUND01000001">
    <property type="protein sequence ID" value="MST59945.1"/>
    <property type="molecule type" value="Genomic_DNA"/>
</dbReference>
<accession>A0A6N7WT16</accession>
<dbReference type="GO" id="GO:0005829">
    <property type="term" value="C:cytosol"/>
    <property type="evidence" value="ECO:0007669"/>
    <property type="project" value="TreeGrafter"/>
</dbReference>